<dbReference type="RefSeq" id="WP_154542140.1">
    <property type="nucleotide sequence ID" value="NZ_JAXDSU010000049.1"/>
</dbReference>
<comment type="caution">
    <text evidence="2">The sequence shown here is derived from an EMBL/GenBank/DDBJ whole genome shotgun (WGS) entry which is preliminary data.</text>
</comment>
<name>A0A6N7VV91_9FIRM</name>
<proteinExistence type="predicted"/>
<dbReference type="Pfam" id="PF01797">
    <property type="entry name" value="Y1_Tnp"/>
    <property type="match status" value="1"/>
</dbReference>
<keyword evidence="3" id="KW-1185">Reference proteome</keyword>
<accession>A0A6N7VV91</accession>
<dbReference type="SMART" id="SM01321">
    <property type="entry name" value="Y1_Tnp"/>
    <property type="match status" value="1"/>
</dbReference>
<dbReference type="InterPro" id="IPR002686">
    <property type="entry name" value="Transposase_17"/>
</dbReference>
<dbReference type="Proteomes" id="UP000441925">
    <property type="component" value="Unassembled WGS sequence"/>
</dbReference>
<dbReference type="GO" id="GO:0003677">
    <property type="term" value="F:DNA binding"/>
    <property type="evidence" value="ECO:0007669"/>
    <property type="project" value="InterPro"/>
</dbReference>
<evidence type="ECO:0000313" key="2">
    <source>
        <dbReference type="EMBL" id="MSS78776.1"/>
    </source>
</evidence>
<dbReference type="SUPFAM" id="SSF143422">
    <property type="entry name" value="Transposase IS200-like"/>
    <property type="match status" value="1"/>
</dbReference>
<dbReference type="AlphaFoldDB" id="A0A6N7VV91"/>
<gene>
    <name evidence="2" type="ORF">FYJ26_10355</name>
</gene>
<dbReference type="GO" id="GO:0006313">
    <property type="term" value="P:DNA transposition"/>
    <property type="evidence" value="ECO:0007669"/>
    <property type="project" value="InterPro"/>
</dbReference>
<protein>
    <recommendedName>
        <fullName evidence="1">Transposase IS200-like domain-containing protein</fullName>
    </recommendedName>
</protein>
<dbReference type="GO" id="GO:0004803">
    <property type="term" value="F:transposase activity"/>
    <property type="evidence" value="ECO:0007669"/>
    <property type="project" value="InterPro"/>
</dbReference>
<feature type="domain" description="Transposase IS200-like" evidence="1">
    <location>
        <begin position="10"/>
        <end position="122"/>
    </location>
</feature>
<evidence type="ECO:0000313" key="3">
    <source>
        <dbReference type="Proteomes" id="UP000441925"/>
    </source>
</evidence>
<dbReference type="InterPro" id="IPR036515">
    <property type="entry name" value="Transposase_17_sf"/>
</dbReference>
<sequence length="236" mass="28702">MPRLARSIQNYNYFHIMTKGINKENIFYSDFYKNQIIRYYFDEKYDWDILAYAIMDNHTHFLVRVDNTEILSNIMKSINIRYSILYNNIEDRNGHLFQNRFKSSPIKSERQLFECTRYIHNNPVFAYIAKSPKDYKFSSYNDFFIENKDNISKCFIRLIKDNFKNENEFLKFHCERIFSLQLDTKEDTSIAKKYIMDKLKNKLDSNEKIKLSKKLREMGFTKVEISRKLKISRNRI</sequence>
<dbReference type="PANTHER" id="PTHR34322">
    <property type="entry name" value="TRANSPOSASE, Y1_TNP DOMAIN-CONTAINING"/>
    <property type="match status" value="1"/>
</dbReference>
<reference evidence="2 3" key="1">
    <citation type="submission" date="2019-08" db="EMBL/GenBank/DDBJ databases">
        <title>In-depth cultivation of the pig gut microbiome towards novel bacterial diversity and tailored functional studies.</title>
        <authorList>
            <person name="Wylensek D."/>
            <person name="Hitch T.C.A."/>
            <person name="Clavel T."/>
        </authorList>
    </citation>
    <scope>NUCLEOTIDE SEQUENCE [LARGE SCALE GENOMIC DNA]</scope>
    <source>
        <strain evidence="2 3">WCA-380-WT-2B</strain>
    </source>
</reference>
<dbReference type="EMBL" id="VULQ01000021">
    <property type="protein sequence ID" value="MSS78776.1"/>
    <property type="molecule type" value="Genomic_DNA"/>
</dbReference>
<dbReference type="Gene3D" id="3.30.70.1290">
    <property type="entry name" value="Transposase IS200-like"/>
    <property type="match status" value="1"/>
</dbReference>
<organism evidence="2 3">
    <name type="scientific">Anaerococcus porci</name>
    <dbReference type="NCBI Taxonomy" id="2652269"/>
    <lineage>
        <taxon>Bacteria</taxon>
        <taxon>Bacillati</taxon>
        <taxon>Bacillota</taxon>
        <taxon>Tissierellia</taxon>
        <taxon>Tissierellales</taxon>
        <taxon>Peptoniphilaceae</taxon>
        <taxon>Anaerococcus</taxon>
    </lineage>
</organism>
<dbReference type="PANTHER" id="PTHR34322:SF2">
    <property type="entry name" value="TRANSPOSASE IS200-LIKE DOMAIN-CONTAINING PROTEIN"/>
    <property type="match status" value="1"/>
</dbReference>
<evidence type="ECO:0000259" key="1">
    <source>
        <dbReference type="SMART" id="SM01321"/>
    </source>
</evidence>